<organism evidence="8 9">
    <name type="scientific">Saccharicrinis carchari</name>
    <dbReference type="NCBI Taxonomy" id="1168039"/>
    <lineage>
        <taxon>Bacteria</taxon>
        <taxon>Pseudomonadati</taxon>
        <taxon>Bacteroidota</taxon>
        <taxon>Bacteroidia</taxon>
        <taxon>Marinilabiliales</taxon>
        <taxon>Marinilabiliaceae</taxon>
        <taxon>Saccharicrinis</taxon>
    </lineage>
</organism>
<keyword evidence="6" id="KW-0486">Methionine biosynthesis</keyword>
<feature type="binding site" evidence="6">
    <location>
        <position position="163"/>
    </location>
    <ligand>
        <name>substrate</name>
    </ligand>
</feature>
<name>A0A521F1S6_SACCC</name>
<feature type="site" description="Important for acyl-CoA specificity" evidence="6">
    <location>
        <position position="111"/>
    </location>
</feature>
<gene>
    <name evidence="6" type="primary">metAA</name>
    <name evidence="8" type="ORF">SAMN06265379_11338</name>
</gene>
<keyword evidence="2 6" id="KW-0963">Cytoplasm</keyword>
<sequence length="305" mass="35735">MPIKIPDKLPARNVLESENIFVMDESRAVQQDIRPLKIVIFNLMPLKITTEAQIMRVLSNTPLQVEVDLLMTRTHSPKSTPKEHLTNFYRTFEEVKRNKYDGMIITGAPVEHLKFDEVTYWDELKEIMEWSRRNVTSTLHICWGAQAGLYYHYGIPKHNLGSKLFGVFEHKVMDNKEPLVRGFDDIFYAPHSRFTGIRKKDIDKVPGLKILAESDEAGIHMVISPDKRLIFITGHAEYDPFTLREEYFRDLSKGEDIAIPKNYFPNNNTTSEPEVRWRSHGSLMFTNWLNYYVYQETPYNFNEIN</sequence>
<keyword evidence="9" id="KW-1185">Reference proteome</keyword>
<evidence type="ECO:0000256" key="4">
    <source>
        <dbReference type="ARBA" id="ARBA00022679"/>
    </source>
</evidence>
<dbReference type="NCBIfam" id="TIGR01001">
    <property type="entry name" value="metA"/>
    <property type="match status" value="1"/>
</dbReference>
<protein>
    <recommendedName>
        <fullName evidence="6">Homoserine O-acetyltransferase</fullName>
        <shortName evidence="6">HAT</shortName>
        <ecNumber evidence="6">2.3.1.31</ecNumber>
    </recommendedName>
    <alternativeName>
        <fullName evidence="6">Homoserine transacetylase</fullName>
        <shortName evidence="6">HTA</shortName>
    </alternativeName>
</protein>
<comment type="function">
    <text evidence="6">Transfers an acetyl group from acetyl-CoA to L-homoserine, forming acetyl-L-homoserine.</text>
</comment>
<evidence type="ECO:0000256" key="2">
    <source>
        <dbReference type="ARBA" id="ARBA00022490"/>
    </source>
</evidence>
<comment type="caution">
    <text evidence="6">Lacks conserved residue(s) required for the propagation of feature annotation.</text>
</comment>
<dbReference type="PANTHER" id="PTHR20919">
    <property type="entry name" value="HOMOSERINE O-SUCCINYLTRANSFERASE"/>
    <property type="match status" value="1"/>
</dbReference>
<dbReference type="InterPro" id="IPR029062">
    <property type="entry name" value="Class_I_gatase-like"/>
</dbReference>
<dbReference type="UniPathway" id="UPA00051">
    <property type="reaction ID" value="UER00074"/>
</dbReference>
<dbReference type="InterPro" id="IPR033752">
    <property type="entry name" value="MetA_family"/>
</dbReference>
<dbReference type="PIRSF" id="PIRSF000450">
    <property type="entry name" value="H_ser_succinyltr"/>
    <property type="match status" value="1"/>
</dbReference>
<feature type="binding site" evidence="6">
    <location>
        <position position="192"/>
    </location>
    <ligand>
        <name>substrate</name>
    </ligand>
</feature>
<comment type="similarity">
    <text evidence="6">Belongs to the MetA family.</text>
</comment>
<accession>A0A521F1S6</accession>
<dbReference type="RefSeq" id="WP_142534660.1">
    <property type="nucleotide sequence ID" value="NZ_FXTB01000013.1"/>
</dbReference>
<feature type="binding site" evidence="6">
    <location>
        <position position="249"/>
    </location>
    <ligand>
        <name>substrate</name>
    </ligand>
</feature>
<feature type="active site" description="Proton acceptor" evidence="6">
    <location>
        <position position="235"/>
    </location>
</feature>
<evidence type="ECO:0000313" key="9">
    <source>
        <dbReference type="Proteomes" id="UP000319040"/>
    </source>
</evidence>
<dbReference type="Gene3D" id="3.40.50.880">
    <property type="match status" value="1"/>
</dbReference>
<evidence type="ECO:0000256" key="1">
    <source>
        <dbReference type="ARBA" id="ARBA00004496"/>
    </source>
</evidence>
<dbReference type="GO" id="GO:0019281">
    <property type="term" value="P:L-methionine biosynthetic process from homoserine via O-succinyl-L-homoserine and cystathionine"/>
    <property type="evidence" value="ECO:0007669"/>
    <property type="project" value="InterPro"/>
</dbReference>
<dbReference type="Proteomes" id="UP000319040">
    <property type="component" value="Unassembled WGS sequence"/>
</dbReference>
<dbReference type="PANTHER" id="PTHR20919:SF0">
    <property type="entry name" value="HOMOSERINE O-SUCCINYLTRANSFERASE"/>
    <property type="match status" value="1"/>
</dbReference>
<dbReference type="OrthoDB" id="9772423at2"/>
<comment type="subcellular location">
    <subcellularLocation>
        <location evidence="1 6">Cytoplasm</location>
    </subcellularLocation>
</comment>
<comment type="pathway">
    <text evidence="6">Amino-acid biosynthesis; L-methionine biosynthesis via de novo pathway; O-acetyl-L-homoserine from L-homoserine: step 1/1.</text>
</comment>
<dbReference type="EC" id="2.3.1.31" evidence="6"/>
<evidence type="ECO:0000313" key="8">
    <source>
        <dbReference type="EMBL" id="SMO90144.1"/>
    </source>
</evidence>
<dbReference type="EMBL" id="FXTB01000013">
    <property type="protein sequence ID" value="SMO90144.1"/>
    <property type="molecule type" value="Genomic_DNA"/>
</dbReference>
<comment type="catalytic activity">
    <reaction evidence="6">
        <text>L-homoserine + acetyl-CoA = O-acetyl-L-homoserine + CoA</text>
        <dbReference type="Rhea" id="RHEA:13701"/>
        <dbReference type="ChEBI" id="CHEBI:57287"/>
        <dbReference type="ChEBI" id="CHEBI:57288"/>
        <dbReference type="ChEBI" id="CHEBI:57476"/>
        <dbReference type="ChEBI" id="CHEBI:57716"/>
        <dbReference type="EC" id="2.3.1.31"/>
    </reaction>
</comment>
<evidence type="ECO:0000256" key="6">
    <source>
        <dbReference type="HAMAP-Rule" id="MF_00295"/>
    </source>
</evidence>
<reference evidence="8 9" key="1">
    <citation type="submission" date="2017-05" db="EMBL/GenBank/DDBJ databases">
        <authorList>
            <person name="Varghese N."/>
            <person name="Submissions S."/>
        </authorList>
    </citation>
    <scope>NUCLEOTIDE SEQUENCE [LARGE SCALE GENOMIC DNA]</scope>
    <source>
        <strain evidence="8 9">DSM 27040</strain>
    </source>
</reference>
<proteinExistence type="inferred from homology"/>
<dbReference type="GO" id="GO:0005737">
    <property type="term" value="C:cytoplasm"/>
    <property type="evidence" value="ECO:0007669"/>
    <property type="project" value="UniProtKB-SubCell"/>
</dbReference>
<dbReference type="SUPFAM" id="SSF52317">
    <property type="entry name" value="Class I glutamine amidotransferase-like"/>
    <property type="match status" value="1"/>
</dbReference>
<evidence type="ECO:0000256" key="7">
    <source>
        <dbReference type="PIRSR" id="PIRSR000450-1"/>
    </source>
</evidence>
<dbReference type="HAMAP" id="MF_00295">
    <property type="entry name" value="MetA_acyltransf"/>
    <property type="match status" value="1"/>
</dbReference>
<feature type="active site" evidence="6">
    <location>
        <position position="237"/>
    </location>
</feature>
<dbReference type="InterPro" id="IPR005697">
    <property type="entry name" value="HST_MetA"/>
</dbReference>
<dbReference type="Pfam" id="PF04204">
    <property type="entry name" value="HTS"/>
    <property type="match status" value="1"/>
</dbReference>
<evidence type="ECO:0000256" key="3">
    <source>
        <dbReference type="ARBA" id="ARBA00022605"/>
    </source>
</evidence>
<dbReference type="GO" id="GO:0008899">
    <property type="term" value="F:homoserine O-succinyltransferase activity"/>
    <property type="evidence" value="ECO:0007669"/>
    <property type="project" value="UniProtKB-UniRule"/>
</dbReference>
<evidence type="ECO:0000256" key="5">
    <source>
        <dbReference type="ARBA" id="ARBA00023315"/>
    </source>
</evidence>
<keyword evidence="3 6" id="KW-0028">Amino-acid biosynthesis</keyword>
<dbReference type="AlphaFoldDB" id="A0A521F1S6"/>
<dbReference type="FunFam" id="3.40.50.880:FF:000004">
    <property type="entry name" value="Homoserine O-succinyltransferase"/>
    <property type="match status" value="1"/>
</dbReference>
<dbReference type="CDD" id="cd03131">
    <property type="entry name" value="GATase1_HTS"/>
    <property type="match status" value="1"/>
</dbReference>
<dbReference type="GO" id="GO:0004414">
    <property type="term" value="F:homoserine O-acetyltransferase activity"/>
    <property type="evidence" value="ECO:0007669"/>
    <property type="project" value="UniProtKB-EC"/>
</dbReference>
<feature type="site" description="Important for substrate specificity" evidence="6">
    <location>
        <position position="192"/>
    </location>
</feature>
<keyword evidence="4 6" id="KW-0808">Transferase</keyword>
<keyword evidence="5 6" id="KW-0012">Acyltransferase</keyword>
<feature type="active site" description="Acyl-thioester intermediate" evidence="6 7">
    <location>
        <position position="142"/>
    </location>
</feature>